<dbReference type="OrthoDB" id="631057at2759"/>
<dbReference type="AlphaFoldDB" id="A0A8X7P1B3"/>
<sequence>MDAQNVQTESQTTTSCKKHVNDDNATFLANLKDRFSEFVNTPMAEHKTCFKNTMDKVCSQFSIPPWMSKDGAEKKVEGS</sequence>
<evidence type="ECO:0000313" key="1">
    <source>
        <dbReference type="EMBL" id="KAG2242238.1"/>
    </source>
</evidence>
<keyword evidence="2" id="KW-1185">Reference proteome</keyword>
<dbReference type="Proteomes" id="UP000886595">
    <property type="component" value="Unassembled WGS sequence"/>
</dbReference>
<dbReference type="PANTHER" id="PTHR33622:SF17">
    <property type="entry name" value="PROLAMIN-LIKE DOMAIN-CONTAINING PROTEIN"/>
    <property type="match status" value="1"/>
</dbReference>
<protein>
    <submittedName>
        <fullName evidence="1">Uncharacterized protein</fullName>
    </submittedName>
</protein>
<proteinExistence type="predicted"/>
<dbReference type="PANTHER" id="PTHR33622">
    <property type="entry name" value="OS03G0724500 PROTEIN"/>
    <property type="match status" value="1"/>
</dbReference>
<evidence type="ECO:0000313" key="2">
    <source>
        <dbReference type="Proteomes" id="UP000886595"/>
    </source>
</evidence>
<reference evidence="1 2" key="1">
    <citation type="submission" date="2020-02" db="EMBL/GenBank/DDBJ databases">
        <authorList>
            <person name="Ma Q."/>
            <person name="Huang Y."/>
            <person name="Song X."/>
            <person name="Pei D."/>
        </authorList>
    </citation>
    <scope>NUCLEOTIDE SEQUENCE [LARGE SCALE GENOMIC DNA]</scope>
    <source>
        <strain evidence="1">Sxm20200214</strain>
        <tissue evidence="1">Leaf</tissue>
    </source>
</reference>
<dbReference type="EMBL" id="JAAMPC010000570">
    <property type="protein sequence ID" value="KAG2242238.1"/>
    <property type="molecule type" value="Genomic_DNA"/>
</dbReference>
<organism evidence="1 2">
    <name type="scientific">Brassica carinata</name>
    <name type="common">Ethiopian mustard</name>
    <name type="synonym">Abyssinian cabbage</name>
    <dbReference type="NCBI Taxonomy" id="52824"/>
    <lineage>
        <taxon>Eukaryota</taxon>
        <taxon>Viridiplantae</taxon>
        <taxon>Streptophyta</taxon>
        <taxon>Embryophyta</taxon>
        <taxon>Tracheophyta</taxon>
        <taxon>Spermatophyta</taxon>
        <taxon>Magnoliopsida</taxon>
        <taxon>eudicotyledons</taxon>
        <taxon>Gunneridae</taxon>
        <taxon>Pentapetalae</taxon>
        <taxon>rosids</taxon>
        <taxon>malvids</taxon>
        <taxon>Brassicales</taxon>
        <taxon>Brassicaceae</taxon>
        <taxon>Brassiceae</taxon>
        <taxon>Brassica</taxon>
    </lineage>
</organism>
<name>A0A8X7P1B3_BRACI</name>
<comment type="caution">
    <text evidence="1">The sequence shown here is derived from an EMBL/GenBank/DDBJ whole genome shotgun (WGS) entry which is preliminary data.</text>
</comment>
<accession>A0A8X7P1B3</accession>
<gene>
    <name evidence="1" type="ORF">Bca52824_095921</name>
</gene>